<evidence type="ECO:0000313" key="4">
    <source>
        <dbReference type="Proteomes" id="UP000001548"/>
    </source>
</evidence>
<dbReference type="EMBL" id="AACB03000005">
    <property type="protein sequence ID" value="KAE8301612.1"/>
    <property type="molecule type" value="Genomic_DNA"/>
</dbReference>
<reference evidence="3 4" key="1">
    <citation type="journal article" date="2007" name="Science">
        <title>Genomic minimalism in the early diverging intestinal parasite Giardia lamblia.</title>
        <authorList>
            <person name="Morrison H.G."/>
            <person name="McArthur A.G."/>
            <person name="Gillin F.D."/>
            <person name="Aley S.B."/>
            <person name="Adam R.D."/>
            <person name="Olsen G.J."/>
            <person name="Best A.A."/>
            <person name="Cande W.Z."/>
            <person name="Chen F."/>
            <person name="Cipriano M.J."/>
            <person name="Davids B.J."/>
            <person name="Dawson S.C."/>
            <person name="Elmendorf H.G."/>
            <person name="Hehl A.B."/>
            <person name="Holder M.E."/>
            <person name="Huse S.M."/>
            <person name="Kim U.U."/>
            <person name="Lasek-Nesselquist E."/>
            <person name="Manning G."/>
            <person name="Nigam A."/>
            <person name="Nixon J.E."/>
            <person name="Palm D."/>
            <person name="Passamaneck N.E."/>
            <person name="Prabhu A."/>
            <person name="Reich C.I."/>
            <person name="Reiner D.S."/>
            <person name="Samuelson J."/>
            <person name="Svard S.G."/>
            <person name="Sogin M.L."/>
        </authorList>
    </citation>
    <scope>NUCLEOTIDE SEQUENCE [LARGE SCALE GENOMIC DNA]</scope>
    <source>
        <strain evidence="3 4">WB C6</strain>
    </source>
</reference>
<protein>
    <submittedName>
        <fullName evidence="3">VSP</fullName>
    </submittedName>
</protein>
<keyword evidence="2" id="KW-1133">Transmembrane helix</keyword>
<dbReference type="InterPro" id="IPR052798">
    <property type="entry name" value="Giardia_VSA"/>
</dbReference>
<proteinExistence type="predicted"/>
<keyword evidence="2" id="KW-0812">Transmembrane</keyword>
<sequence>MLVGFLLVCVTVLAKHNEKTAQCDDGNGYQLQGDACVKGQANACPTLEGAGCETCDLSGGETCLTCKDKAQYVAANKKSCKAACTAPEEVIDPAAGSAKACKCDDGNGYQLQGDACVKGQANACPTLEGAGCETCDLSGGETCLTCKDKAQYVAANKKSCKAACTAPEEVIDPAAGSAKACKCDDGNGYQLQGDACVKGQANACPTLEGAGCETCDLSGGETCLTCKDKAQYVAANKKSCKAACTAPEEVIDPAAGSAKACKCDDGNGYQLQGDACVKGQANACPTLEGAGCETCDLSGGETCLTCKDKAQYVAANKKSCKAACTAPEEVIDPAAGSAKACKCDDGNGYQLQGDACVQAWTERGRTAAHTSRPGAGPGKRCRPAGGADGRTVATCQDRPGRGGGADGGGETCLTCKDKAQYVAANKKSCKAACTAPEEVIDPAAGSAKACKCDDGNGYQLQGDACVKGQANACPTLEGAGCETCDLSGGETCLTCKDKAQYVAANKKSCKAACTAPEEVIDPAAGSAKACKCDDGNGYQLQGDACVKGQANACPTLEGAGCETCDLSGGETCLTCKDKAQYVAANKKSCKAACTAPEEVIDPAAGSAKACKCDDGNGYQLQGDACVKGQANACPTLEGAGCETCDLSGGETCLTCKDKAQYVAANKKSCKAACTAPEEVIDPAAGSAKACKCDDGNGYQLQGDACVKGQANACPTLEGAGCETCDLSGGETCLTCKDKAQYVAANKKSCKAACTAPEEVIDPAAGSAKACKCDDGNGYQLQGDACVKGQANACPTLEGAGCETCDLSGGETCLTCKDKAQYVAANKKSCKAACTAPEEVIDPAAGSAKACKCDDGNGYQLQGDACVKGQANACPTLEGAGCETCDLSGGETCLTCKDKAQYVAANKKSCKAACTAPEEVIDPAAGSAKACKCDDGNGYQLQGDACVKGQANACPTLEGAGCETCDLSGGETCLTCKDKAQYVAANKKSCKAACTAPEEVIDPAAGSAKACKCDDGNGYQLQGDACVKGQANACPTLEGAGCETCDLSGGETCLTCKDKAQYVAANKKSCKAACTAPEEVIDPAAGSAKACKCDDGNGYQLQGDACVKGQANACPTLEGAGCETCDLSGGETCLTCKDKAQYVAANKKSCKAACTAPEEVIDPAAGSAKACKCDDGNGYQLQGDACVKGQANACPTLEGAGCETCDLSGGETCLTCKDKAQYVAANKKSCKAACTAPEEVIDPAAGSAKACKCDDGNGYQLQGDACVKGQANACPTLEGAGCETCDLSGGETCLTCKDKAQYVAANKKSCKAACTAPEEVIDPAAGSAKACKCDDGNGYQLQGDACVKGQANACPTLEGAGCETCDLSGGETCLTCKDKAQYVAANKKSCKAACTAPEEVIDPAAGSAKACKCDDGNGYQLQGDACVKGQANACPTLEGAGCETCDLSGGETCLTCKDKAQYVAANKKSCKAACTAPEEVIDPAAGSAKACKCDDGNGYQLQGDACVKGQANACPTLEGAGCETCDLSGGETCLTCKDKAQYVAANKKSCKAACTAPEEVIDPAAGSAKACKCDDGNGYQLQGDACVKGQANACPTLEGAGCETCDLSGGETCLTCKDKAQYVAANKKSCKAACTAPEEVIDPAAGSAKACKCDDGNGYQLQGDACVKGQANACPTLEGAGCETCDLSGGETCLTCKDKAQYVAANKKSCKAACTAPEEVIDPAAGSAKACKCDDGNGYQLQGDACVKGQANACPTLEGAGCETCDLSGGETCLTCKDKAQYVAANKKSCKAACTAPEEVIDPAAGSAKACKCDDGNGYQLQGDACVKGQANACPTLEGAGCETCDLSGGETCLTCKDKAQYVAANKKSCKAACTAPEEVIDPAAGSAKACKCDDGNGYQLQGDACVIPNTNKSSGLSTGAIAGIAVAAVIVVGGLVGFLCWWFLCRGKA</sequence>
<feature type="transmembrane region" description="Helical" evidence="2">
    <location>
        <begin position="1920"/>
        <end position="1944"/>
    </location>
</feature>
<keyword evidence="2" id="KW-0472">Membrane</keyword>
<organism evidence="3 4">
    <name type="scientific">Giardia intestinalis (strain ATCC 50803 / WB clone C6)</name>
    <name type="common">Giardia lamblia</name>
    <dbReference type="NCBI Taxonomy" id="184922"/>
    <lineage>
        <taxon>Eukaryota</taxon>
        <taxon>Metamonada</taxon>
        <taxon>Diplomonadida</taxon>
        <taxon>Hexamitidae</taxon>
        <taxon>Giardiinae</taxon>
        <taxon>Giardia</taxon>
    </lineage>
</organism>
<dbReference type="Proteomes" id="UP000001548">
    <property type="component" value="Unassembled WGS sequence"/>
</dbReference>
<dbReference type="InParanoid" id="A0A644EZQ7"/>
<feature type="region of interest" description="Disordered" evidence="1">
    <location>
        <begin position="367"/>
        <end position="407"/>
    </location>
</feature>
<accession>A0A644EZQ7</accession>
<evidence type="ECO:0000256" key="2">
    <source>
        <dbReference type="SAM" id="Phobius"/>
    </source>
</evidence>
<dbReference type="PANTHER" id="PTHR23275">
    <property type="entry name" value="CABRIOLET.-RELATED"/>
    <property type="match status" value="1"/>
</dbReference>
<gene>
    <name evidence="3" type="ORF">GL50803_0050391</name>
</gene>
<evidence type="ECO:0000256" key="1">
    <source>
        <dbReference type="SAM" id="MobiDB-lite"/>
    </source>
</evidence>
<keyword evidence="4" id="KW-1185">Reference proteome</keyword>
<evidence type="ECO:0000313" key="3">
    <source>
        <dbReference type="EMBL" id="KAE8301612.1"/>
    </source>
</evidence>
<comment type="caution">
    <text evidence="3">The sequence shown here is derived from an EMBL/GenBank/DDBJ whole genome shotgun (WGS) entry which is preliminary data.</text>
</comment>
<dbReference type="PANTHER" id="PTHR23275:SF100">
    <property type="entry name" value="EGF-LIKE DOMAIN-CONTAINING PROTEIN"/>
    <property type="match status" value="1"/>
</dbReference>
<name>A0A644EZQ7_GIAIC</name>